<comment type="caution">
    <text evidence="2">The sequence shown here is derived from an EMBL/GenBank/DDBJ whole genome shotgun (WGS) entry which is preliminary data.</text>
</comment>
<evidence type="ECO:0000313" key="2">
    <source>
        <dbReference type="EMBL" id="GBP34835.1"/>
    </source>
</evidence>
<dbReference type="InterPro" id="IPR041426">
    <property type="entry name" value="Mos1_HTH"/>
</dbReference>
<sequence length="89" mass="10230">MNLTRENVRAMIYFDFQRGLTQKQCIRQLTSTFGDKAPSKPTVYHWFSYNSHFAYLKRAPPVSGSSAMLCADMREKNAPAKGRDSLRTH</sequence>
<evidence type="ECO:0000313" key="3">
    <source>
        <dbReference type="Proteomes" id="UP000299102"/>
    </source>
</evidence>
<accession>A0A4C1VB54</accession>
<organism evidence="2 3">
    <name type="scientific">Eumeta variegata</name>
    <name type="common">Bagworm moth</name>
    <name type="synonym">Eumeta japonica</name>
    <dbReference type="NCBI Taxonomy" id="151549"/>
    <lineage>
        <taxon>Eukaryota</taxon>
        <taxon>Metazoa</taxon>
        <taxon>Ecdysozoa</taxon>
        <taxon>Arthropoda</taxon>
        <taxon>Hexapoda</taxon>
        <taxon>Insecta</taxon>
        <taxon>Pterygota</taxon>
        <taxon>Neoptera</taxon>
        <taxon>Endopterygota</taxon>
        <taxon>Lepidoptera</taxon>
        <taxon>Glossata</taxon>
        <taxon>Ditrysia</taxon>
        <taxon>Tineoidea</taxon>
        <taxon>Psychidae</taxon>
        <taxon>Oiketicinae</taxon>
        <taxon>Eumeta</taxon>
    </lineage>
</organism>
<name>A0A4C1VB54_EUMVA</name>
<dbReference type="OrthoDB" id="10017160at2759"/>
<dbReference type="Pfam" id="PF17906">
    <property type="entry name" value="HTH_48"/>
    <property type="match status" value="1"/>
</dbReference>
<evidence type="ECO:0000259" key="1">
    <source>
        <dbReference type="Pfam" id="PF17906"/>
    </source>
</evidence>
<feature type="domain" description="Mos1 transposase HTH" evidence="1">
    <location>
        <begin position="5"/>
        <end position="48"/>
    </location>
</feature>
<gene>
    <name evidence="2" type="ORF">EVAR_95939_1</name>
</gene>
<proteinExistence type="predicted"/>
<dbReference type="Gene3D" id="1.10.10.1450">
    <property type="match status" value="1"/>
</dbReference>
<reference evidence="2 3" key="1">
    <citation type="journal article" date="2019" name="Commun. Biol.">
        <title>The bagworm genome reveals a unique fibroin gene that provides high tensile strength.</title>
        <authorList>
            <person name="Kono N."/>
            <person name="Nakamura H."/>
            <person name="Ohtoshi R."/>
            <person name="Tomita M."/>
            <person name="Numata K."/>
            <person name="Arakawa K."/>
        </authorList>
    </citation>
    <scope>NUCLEOTIDE SEQUENCE [LARGE SCALE GENOMIC DNA]</scope>
</reference>
<keyword evidence="3" id="KW-1185">Reference proteome</keyword>
<protein>
    <recommendedName>
        <fullName evidence="1">Mos1 transposase HTH domain-containing protein</fullName>
    </recommendedName>
</protein>
<dbReference type="AlphaFoldDB" id="A0A4C1VB54"/>
<dbReference type="EMBL" id="BGZK01000295">
    <property type="protein sequence ID" value="GBP34835.1"/>
    <property type="molecule type" value="Genomic_DNA"/>
</dbReference>
<dbReference type="Proteomes" id="UP000299102">
    <property type="component" value="Unassembled WGS sequence"/>
</dbReference>